<dbReference type="UniPathway" id="UPA00868">
    <property type="reaction ID" value="UER00840"/>
</dbReference>
<feature type="domain" description="Peripheral subunit-binding (PSBD)" evidence="14">
    <location>
        <begin position="112"/>
        <end position="150"/>
    </location>
</feature>
<evidence type="ECO:0000256" key="2">
    <source>
        <dbReference type="ARBA" id="ARBA00005145"/>
    </source>
</evidence>
<dbReference type="PANTHER" id="PTHR43416">
    <property type="entry name" value="DIHYDROLIPOYLLYSINE-RESIDUE SUCCINYLTRANSFERASE COMPONENT OF 2-OXOGLUTARATE DEHYDROGENASE COMPLEX, MITOCHONDRIAL-RELATED"/>
    <property type="match status" value="1"/>
</dbReference>
<dbReference type="RefSeq" id="WP_008854764.1">
    <property type="nucleotide sequence ID" value="NZ_JOPB01000008.1"/>
</dbReference>
<evidence type="ECO:0000256" key="11">
    <source>
        <dbReference type="ARBA" id="ARBA00052761"/>
    </source>
</evidence>
<keyword evidence="10 12" id="KW-0012">Acyltransferase</keyword>
<dbReference type="PANTHER" id="PTHR43416:SF5">
    <property type="entry name" value="DIHYDROLIPOYLLYSINE-RESIDUE SUCCINYLTRANSFERASE COMPONENT OF 2-OXOGLUTARATE DEHYDROGENASE COMPLEX, MITOCHONDRIAL"/>
    <property type="match status" value="1"/>
</dbReference>
<dbReference type="GO" id="GO:0004149">
    <property type="term" value="F:dihydrolipoyllysine-residue succinyltransferase activity"/>
    <property type="evidence" value="ECO:0007669"/>
    <property type="project" value="UniProtKB-UniRule"/>
</dbReference>
<dbReference type="GO" id="GO:0045252">
    <property type="term" value="C:oxoglutarate dehydrogenase complex"/>
    <property type="evidence" value="ECO:0007669"/>
    <property type="project" value="UniProtKB-UniRule"/>
</dbReference>
<keyword evidence="9 12" id="KW-0450">Lipoyl</keyword>
<organism evidence="15 16">
    <name type="scientific">Commensalibacter intestini</name>
    <dbReference type="NCBI Taxonomy" id="479936"/>
    <lineage>
        <taxon>Bacteria</taxon>
        <taxon>Pseudomonadati</taxon>
        <taxon>Pseudomonadota</taxon>
        <taxon>Alphaproteobacteria</taxon>
        <taxon>Acetobacterales</taxon>
        <taxon>Acetobacteraceae</taxon>
    </lineage>
</organism>
<comment type="subunit">
    <text evidence="4">Forms a 24-polypeptide structural core with octahedral symmetry. Part of the 2-oxoglutarate dehydrogenase (OGDH) complex composed of E1 (2-oxoglutarate dehydrogenase), E2 (dihydrolipoamide succinyltransferase) and E3 (dihydrolipoamide dehydrogenase); the complex contains multiple copies of the three enzymatic components (E1, E2 and E3).</text>
</comment>
<evidence type="ECO:0000256" key="5">
    <source>
        <dbReference type="ARBA" id="ARBA00012945"/>
    </source>
</evidence>
<evidence type="ECO:0000259" key="14">
    <source>
        <dbReference type="PROSITE" id="PS51826"/>
    </source>
</evidence>
<dbReference type="NCBIfam" id="NF004309">
    <property type="entry name" value="PRK05704.1"/>
    <property type="match status" value="1"/>
</dbReference>
<keyword evidence="8 12" id="KW-0808">Transferase</keyword>
<dbReference type="CDD" id="cd06849">
    <property type="entry name" value="lipoyl_domain"/>
    <property type="match status" value="1"/>
</dbReference>
<proteinExistence type="inferred from homology"/>
<dbReference type="InterPro" id="IPR023213">
    <property type="entry name" value="CAT-like_dom_sf"/>
</dbReference>
<dbReference type="EMBL" id="JOPB01000008">
    <property type="protein sequence ID" value="OUI78075.1"/>
    <property type="molecule type" value="Genomic_DNA"/>
</dbReference>
<gene>
    <name evidence="15" type="ORF">HK18_11070</name>
</gene>
<feature type="domain" description="Lipoyl-binding" evidence="13">
    <location>
        <begin position="2"/>
        <end position="77"/>
    </location>
</feature>
<evidence type="ECO:0000256" key="8">
    <source>
        <dbReference type="ARBA" id="ARBA00022679"/>
    </source>
</evidence>
<keyword evidence="7 12" id="KW-0816">Tricarboxylic acid cycle</keyword>
<accession>A0A251ZTU4</accession>
<dbReference type="InterPro" id="IPR001078">
    <property type="entry name" value="2-oxoacid_DH_actylTfrase"/>
</dbReference>
<comment type="similarity">
    <text evidence="3 12">Belongs to the 2-oxoacid dehydrogenase family.</text>
</comment>
<name>A0A251ZTU4_9PROT</name>
<dbReference type="PROSITE" id="PS00189">
    <property type="entry name" value="LIPOYL"/>
    <property type="match status" value="1"/>
</dbReference>
<comment type="function">
    <text evidence="1 12">E2 component of the 2-oxoglutarate dehydrogenase (OGDH) complex which catalyzes the second step in the conversion of 2-oxoglutarate to succinyl-CoA and CO(2).</text>
</comment>
<protein>
    <recommendedName>
        <fullName evidence="6 12">Dihydrolipoyllysine-residue succinyltransferase component of 2-oxoglutarate dehydrogenase complex</fullName>
        <ecNumber evidence="5 12">2.3.1.61</ecNumber>
    </recommendedName>
    <alternativeName>
        <fullName evidence="12">2-oxoglutarate dehydrogenase complex component E2</fullName>
    </alternativeName>
</protein>
<dbReference type="GO" id="GO:0005829">
    <property type="term" value="C:cytosol"/>
    <property type="evidence" value="ECO:0007669"/>
    <property type="project" value="TreeGrafter"/>
</dbReference>
<evidence type="ECO:0000256" key="3">
    <source>
        <dbReference type="ARBA" id="ARBA00007317"/>
    </source>
</evidence>
<comment type="catalytic activity">
    <reaction evidence="11 12">
        <text>N(6)-[(R)-dihydrolipoyl]-L-lysyl-[protein] + succinyl-CoA = N(6)-[(R)-S(8)-succinyldihydrolipoyl]-L-lysyl-[protein] + CoA</text>
        <dbReference type="Rhea" id="RHEA:15213"/>
        <dbReference type="Rhea" id="RHEA-COMP:10475"/>
        <dbReference type="Rhea" id="RHEA-COMP:20092"/>
        <dbReference type="ChEBI" id="CHEBI:57287"/>
        <dbReference type="ChEBI" id="CHEBI:57292"/>
        <dbReference type="ChEBI" id="CHEBI:83100"/>
        <dbReference type="ChEBI" id="CHEBI:83120"/>
        <dbReference type="EC" id="2.3.1.61"/>
    </reaction>
</comment>
<evidence type="ECO:0000313" key="16">
    <source>
        <dbReference type="Proteomes" id="UP000194946"/>
    </source>
</evidence>
<dbReference type="Pfam" id="PF02817">
    <property type="entry name" value="E3_binding"/>
    <property type="match status" value="1"/>
</dbReference>
<dbReference type="Gene3D" id="3.30.559.10">
    <property type="entry name" value="Chloramphenicol acetyltransferase-like domain"/>
    <property type="match status" value="1"/>
</dbReference>
<dbReference type="InterPro" id="IPR036625">
    <property type="entry name" value="E3-bd_dom_sf"/>
</dbReference>
<dbReference type="InterPro" id="IPR011053">
    <property type="entry name" value="Single_hybrid_motif"/>
</dbReference>
<dbReference type="Gene3D" id="4.10.320.10">
    <property type="entry name" value="E3-binding domain"/>
    <property type="match status" value="1"/>
</dbReference>
<reference evidence="16" key="1">
    <citation type="submission" date="2014-06" db="EMBL/GenBank/DDBJ databases">
        <authorList>
            <person name="Winans N.J."/>
            <person name="Newell P.D."/>
            <person name="Douglas A.E."/>
        </authorList>
    </citation>
    <scope>NUCLEOTIDE SEQUENCE [LARGE SCALE GENOMIC DNA]</scope>
    <source>
        <strain evidence="16">DmL_052</strain>
    </source>
</reference>
<evidence type="ECO:0000256" key="4">
    <source>
        <dbReference type="ARBA" id="ARBA00011666"/>
    </source>
</evidence>
<dbReference type="InterPro" id="IPR003016">
    <property type="entry name" value="2-oxoA_DH_lipoyl-BS"/>
</dbReference>
<evidence type="ECO:0000313" key="15">
    <source>
        <dbReference type="EMBL" id="OUI78075.1"/>
    </source>
</evidence>
<dbReference type="GO" id="GO:0033512">
    <property type="term" value="P:L-lysine catabolic process to acetyl-CoA via saccharopine"/>
    <property type="evidence" value="ECO:0007669"/>
    <property type="project" value="UniProtKB-UniRule"/>
</dbReference>
<dbReference type="SUPFAM" id="SSF47005">
    <property type="entry name" value="Peripheral subunit-binding domain of 2-oxo acid dehydrogenase complex"/>
    <property type="match status" value="1"/>
</dbReference>
<comment type="pathway">
    <text evidence="2 12">Amino-acid degradation; L-lysine degradation via saccharopine pathway; glutaryl-CoA from L-lysine: step 6/6.</text>
</comment>
<evidence type="ECO:0000259" key="13">
    <source>
        <dbReference type="PROSITE" id="PS50968"/>
    </source>
</evidence>
<evidence type="ECO:0000256" key="12">
    <source>
        <dbReference type="RuleBase" id="RU361138"/>
    </source>
</evidence>
<evidence type="ECO:0000256" key="9">
    <source>
        <dbReference type="ARBA" id="ARBA00022823"/>
    </source>
</evidence>
<dbReference type="Gene3D" id="2.40.50.100">
    <property type="match status" value="1"/>
</dbReference>
<keyword evidence="16" id="KW-1185">Reference proteome</keyword>
<dbReference type="Proteomes" id="UP000194946">
    <property type="component" value="Unassembled WGS sequence"/>
</dbReference>
<dbReference type="Pfam" id="PF00364">
    <property type="entry name" value="Biotin_lipoyl"/>
    <property type="match status" value="1"/>
</dbReference>
<dbReference type="InterPro" id="IPR000089">
    <property type="entry name" value="Biotin_lipoyl"/>
</dbReference>
<dbReference type="PROSITE" id="PS50968">
    <property type="entry name" value="BIOTINYL_LIPOYL"/>
    <property type="match status" value="1"/>
</dbReference>
<evidence type="ECO:0000256" key="10">
    <source>
        <dbReference type="ARBA" id="ARBA00023315"/>
    </source>
</evidence>
<dbReference type="NCBIfam" id="TIGR01347">
    <property type="entry name" value="sucB"/>
    <property type="match status" value="1"/>
</dbReference>
<dbReference type="InterPro" id="IPR006255">
    <property type="entry name" value="SucB"/>
</dbReference>
<dbReference type="GO" id="GO:0006099">
    <property type="term" value="P:tricarboxylic acid cycle"/>
    <property type="evidence" value="ECO:0007669"/>
    <property type="project" value="UniProtKB-UniRule"/>
</dbReference>
<dbReference type="InterPro" id="IPR004167">
    <property type="entry name" value="PSBD"/>
</dbReference>
<dbReference type="AlphaFoldDB" id="A0A251ZTU4"/>
<evidence type="ECO:0000256" key="1">
    <source>
        <dbReference type="ARBA" id="ARBA00004052"/>
    </source>
</evidence>
<dbReference type="Pfam" id="PF00198">
    <property type="entry name" value="2-oxoacid_dh"/>
    <property type="match status" value="1"/>
</dbReference>
<dbReference type="InterPro" id="IPR050537">
    <property type="entry name" value="2-oxoacid_dehydrogenase"/>
</dbReference>
<comment type="caution">
    <text evidence="15">The sequence shown here is derived from an EMBL/GenBank/DDBJ whole genome shotgun (WGS) entry which is preliminary data.</text>
</comment>
<dbReference type="EC" id="2.3.1.61" evidence="5 12"/>
<dbReference type="FunFam" id="3.30.559.10:FF:000007">
    <property type="entry name" value="Dihydrolipoamide acetyltransferase component of pyruvate dehydrogenase complex"/>
    <property type="match status" value="1"/>
</dbReference>
<sequence>MSVEIKVPQLGESISVATIAKWLKQPGELVAIDEAVIELETDKVSVEVVAPQAGILGVHFVQAGDEVAVGAVLTTIEEGNAQVVKSQGLTAISQVETSKRVETVGQEPQTHQPMPAARKMMDEKQITATQIGQGTGKDGRITRDDVVNFVESDGHKLVTAPSPVSAREDDPREERVKMTRLRRTIARRLKNAQETAAMLTTFNEVDMSAIMKMRTEYKDAFNKRHEGARLGFMSFFVKATVSALQEYPAINAQIDGEDIIYRHFVNMGIAIGGPNGLVVPVLRDADQMSFAEIEMQIANFAQKARSNQLKLDDLSNGTFSITNGGIYGSLMSTPIINMPQSGILGMHAIKERPIAENGQVVIRPMMYLALSYDHRIVDGKEAVSFLVHIKDKIEHPERLLLDV</sequence>
<dbReference type="SUPFAM" id="SSF52777">
    <property type="entry name" value="CoA-dependent acyltransferases"/>
    <property type="match status" value="1"/>
</dbReference>
<dbReference type="SUPFAM" id="SSF51230">
    <property type="entry name" value="Single hybrid motif"/>
    <property type="match status" value="1"/>
</dbReference>
<evidence type="ECO:0000256" key="7">
    <source>
        <dbReference type="ARBA" id="ARBA00022532"/>
    </source>
</evidence>
<dbReference type="PROSITE" id="PS51826">
    <property type="entry name" value="PSBD"/>
    <property type="match status" value="1"/>
</dbReference>
<comment type="cofactor">
    <cofactor evidence="12">
        <name>(R)-lipoate</name>
        <dbReference type="ChEBI" id="CHEBI:83088"/>
    </cofactor>
    <text evidence="12">Binds 1 lipoyl cofactor covalently.</text>
</comment>
<evidence type="ECO:0000256" key="6">
    <source>
        <dbReference type="ARBA" id="ARBA00019511"/>
    </source>
</evidence>